<accession>A0ABD1FSG6</accession>
<gene>
    <name evidence="6" type="ORF">AAHA92_33688</name>
</gene>
<reference evidence="6 7" key="1">
    <citation type="submission" date="2024-06" db="EMBL/GenBank/DDBJ databases">
        <title>A chromosome level genome sequence of Diviner's sage (Salvia divinorum).</title>
        <authorList>
            <person name="Ford S.A."/>
            <person name="Ro D.-K."/>
            <person name="Ness R.W."/>
            <person name="Phillips M.A."/>
        </authorList>
    </citation>
    <scope>NUCLEOTIDE SEQUENCE [LARGE SCALE GENOMIC DNA]</scope>
    <source>
        <strain evidence="6">SAF-2024a</strain>
        <tissue evidence="6">Leaf</tissue>
    </source>
</reference>
<feature type="domain" description="AIG1-type G" evidence="5">
    <location>
        <begin position="21"/>
        <end position="229"/>
    </location>
</feature>
<dbReference type="InterPro" id="IPR045058">
    <property type="entry name" value="GIMA/IAN/Toc"/>
</dbReference>
<dbReference type="Pfam" id="PF04548">
    <property type="entry name" value="AIG1"/>
    <property type="match status" value="1"/>
</dbReference>
<evidence type="ECO:0000256" key="4">
    <source>
        <dbReference type="SAM" id="Coils"/>
    </source>
</evidence>
<name>A0ABD1FSG6_SALDI</name>
<dbReference type="EMBL" id="JBEAFC010000014">
    <property type="protein sequence ID" value="KAL1533859.1"/>
    <property type="molecule type" value="Genomic_DNA"/>
</dbReference>
<keyword evidence="4" id="KW-0175">Coiled coil</keyword>
<dbReference type="SUPFAM" id="SSF52540">
    <property type="entry name" value="P-loop containing nucleoside triphosphate hydrolases"/>
    <property type="match status" value="1"/>
</dbReference>
<keyword evidence="7" id="KW-1185">Reference proteome</keyword>
<dbReference type="CDD" id="cd01852">
    <property type="entry name" value="AIG1"/>
    <property type="match status" value="1"/>
</dbReference>
<organism evidence="6 7">
    <name type="scientific">Salvia divinorum</name>
    <name type="common">Maria pastora</name>
    <name type="synonym">Diviner's sage</name>
    <dbReference type="NCBI Taxonomy" id="28513"/>
    <lineage>
        <taxon>Eukaryota</taxon>
        <taxon>Viridiplantae</taxon>
        <taxon>Streptophyta</taxon>
        <taxon>Embryophyta</taxon>
        <taxon>Tracheophyta</taxon>
        <taxon>Spermatophyta</taxon>
        <taxon>Magnoliopsida</taxon>
        <taxon>eudicotyledons</taxon>
        <taxon>Gunneridae</taxon>
        <taxon>Pentapetalae</taxon>
        <taxon>asterids</taxon>
        <taxon>lamiids</taxon>
        <taxon>Lamiales</taxon>
        <taxon>Lamiaceae</taxon>
        <taxon>Nepetoideae</taxon>
        <taxon>Mentheae</taxon>
        <taxon>Salviinae</taxon>
        <taxon>Salvia</taxon>
        <taxon>Salvia subgen. Calosphace</taxon>
    </lineage>
</organism>
<dbReference type="AlphaFoldDB" id="A0ABD1FSG6"/>
<dbReference type="PROSITE" id="PS51720">
    <property type="entry name" value="G_AIG1"/>
    <property type="match status" value="1"/>
</dbReference>
<dbReference type="FunFam" id="3.40.50.300:FF:000840">
    <property type="entry name" value="Immune-associated nucleotide-binding protein 9"/>
    <property type="match status" value="1"/>
</dbReference>
<keyword evidence="2" id="KW-0547">Nucleotide-binding</keyword>
<evidence type="ECO:0000313" key="7">
    <source>
        <dbReference type="Proteomes" id="UP001567538"/>
    </source>
</evidence>
<evidence type="ECO:0000259" key="5">
    <source>
        <dbReference type="PROSITE" id="PS51720"/>
    </source>
</evidence>
<evidence type="ECO:0000256" key="2">
    <source>
        <dbReference type="ARBA" id="ARBA00022741"/>
    </source>
</evidence>
<proteinExistence type="inferred from homology"/>
<dbReference type="InterPro" id="IPR006703">
    <property type="entry name" value="G_AIG1"/>
</dbReference>
<evidence type="ECO:0000256" key="1">
    <source>
        <dbReference type="ARBA" id="ARBA00008535"/>
    </source>
</evidence>
<dbReference type="Proteomes" id="UP001567538">
    <property type="component" value="Unassembled WGS sequence"/>
</dbReference>
<dbReference type="InterPro" id="IPR027417">
    <property type="entry name" value="P-loop_NTPase"/>
</dbReference>
<dbReference type="GO" id="GO:0005525">
    <property type="term" value="F:GTP binding"/>
    <property type="evidence" value="ECO:0007669"/>
    <property type="project" value="UniProtKB-KW"/>
</dbReference>
<sequence>MGGYRPPFGDYVEVPPLRGVAVARTVVLVGKMGNGKSATANSLVGRQVFDSMPSLGAVTSSCKLESTDLGDGRIINVVDTPGLFDSSVEPKVMANEIAQCISLARDGIHAVLLVLSLRNRFSEEEALAFESISQIFGGKICDYMIIVFTNGDLLTRTKLTLGAFLARNCPKQLMNTIAMCGNRVALFDNLSEDEGKIFAQRKELLSLVEDVVEENGGRPYTNQLFDELNKVGMETTDEAVEVGFASKSLTLYEEKFEHLIQMVELRLRECILRLEKQLAEERAARAEAEEKALVAQTRARDEVFDLRERLGRAEHSVMSFNTRSIASMKDFVLLCDDEKKIPLIILRFGSCNDFMLQLCFFG</sequence>
<keyword evidence="3" id="KW-0342">GTP-binding</keyword>
<dbReference type="Gene3D" id="3.40.50.300">
    <property type="entry name" value="P-loop containing nucleotide triphosphate hydrolases"/>
    <property type="match status" value="1"/>
</dbReference>
<feature type="coiled-coil region" evidence="4">
    <location>
        <begin position="271"/>
        <end position="298"/>
    </location>
</feature>
<protein>
    <recommendedName>
        <fullName evidence="5">AIG1-type G domain-containing protein</fullName>
    </recommendedName>
</protein>
<evidence type="ECO:0000313" key="6">
    <source>
        <dbReference type="EMBL" id="KAL1533859.1"/>
    </source>
</evidence>
<dbReference type="PANTHER" id="PTHR10903:SF184">
    <property type="entry name" value="GTP-BINDING PROTEIN A"/>
    <property type="match status" value="1"/>
</dbReference>
<comment type="caution">
    <text evidence="6">The sequence shown here is derived from an EMBL/GenBank/DDBJ whole genome shotgun (WGS) entry which is preliminary data.</text>
</comment>
<comment type="similarity">
    <text evidence="1">Belongs to the TRAFAC class TrmE-Era-EngA-EngB-Septin-like GTPase superfamily. AIG1/Toc34/Toc159-like paraseptin GTPase family. IAN subfamily.</text>
</comment>
<dbReference type="PANTHER" id="PTHR10903">
    <property type="entry name" value="GTPASE, IMAP FAMILY MEMBER-RELATED"/>
    <property type="match status" value="1"/>
</dbReference>
<evidence type="ECO:0000256" key="3">
    <source>
        <dbReference type="ARBA" id="ARBA00023134"/>
    </source>
</evidence>